<comment type="similarity">
    <text evidence="2">Belongs to the autoinducer-2 exporter (AI-2E) (TC 2.A.86) family.</text>
</comment>
<dbReference type="Proteomes" id="UP000198341">
    <property type="component" value="Chromosome 1"/>
</dbReference>
<protein>
    <submittedName>
        <fullName evidence="10">Membrane protein</fullName>
    </submittedName>
</protein>
<evidence type="ECO:0000256" key="4">
    <source>
        <dbReference type="ARBA" id="ARBA00022475"/>
    </source>
</evidence>
<feature type="transmembrane region" description="Helical" evidence="9">
    <location>
        <begin position="52"/>
        <end position="69"/>
    </location>
</feature>
<sequence length="433" mass="47587">MFGVKSPRDGGGKNASPRYSSSAFGLKDFDLMNDDSSREQESLASAEKVRTMCLLLIAIIMSSAALYWLQRVLVPLVLAVMMSYTLAPLVDFCTHRAKVPHGASITIALFFGLGILCSLLFLISHSVKDLVQDAKKYERYVVRLTNRAGETLSRKNIDMDVIEAQLQDIPLAKMVAQSTHAMLQAVLDLLSNVVLVLIFVVYLLEGRRRQKVERRVPGGVWTRIETRIKRYILLKFFVSTLNGFIAASIYYALNVELAMVFGVLHFVMNFIPHVGPIIATVLPLPVVLVSKDIHFLHVTLAILLPGMTHFTIGNVVEPKLMGGHLDLHPITVLLCLIFWGMLWGIPGMVLAAPITASLKILCESVEVMHPLALILSGNIEEALDGKAPPTVAEPSIEEGVRTVVQDTMDGLHALKEVATTGGEGVPTMKHARH</sequence>
<feature type="transmembrane region" description="Helical" evidence="9">
    <location>
        <begin position="295"/>
        <end position="316"/>
    </location>
</feature>
<feature type="transmembrane region" description="Helical" evidence="9">
    <location>
        <begin position="105"/>
        <end position="123"/>
    </location>
</feature>
<accession>K8E9X9</accession>
<feature type="transmembrane region" description="Helical" evidence="9">
    <location>
        <begin position="181"/>
        <end position="204"/>
    </location>
</feature>
<evidence type="ECO:0000256" key="7">
    <source>
        <dbReference type="ARBA" id="ARBA00023136"/>
    </source>
</evidence>
<keyword evidence="6 9" id="KW-1133">Transmembrane helix</keyword>
<evidence type="ECO:0000256" key="1">
    <source>
        <dbReference type="ARBA" id="ARBA00004651"/>
    </source>
</evidence>
<dbReference type="Pfam" id="PF01594">
    <property type="entry name" value="AI-2E_transport"/>
    <property type="match status" value="1"/>
</dbReference>
<gene>
    <name evidence="10" type="ORF">Bathy01g04200</name>
</gene>
<keyword evidence="5 9" id="KW-0812">Transmembrane</keyword>
<dbReference type="PANTHER" id="PTHR21716">
    <property type="entry name" value="TRANSMEMBRANE PROTEIN"/>
    <property type="match status" value="1"/>
</dbReference>
<evidence type="ECO:0000256" key="6">
    <source>
        <dbReference type="ARBA" id="ARBA00022989"/>
    </source>
</evidence>
<evidence type="ECO:0000256" key="5">
    <source>
        <dbReference type="ARBA" id="ARBA00022692"/>
    </source>
</evidence>
<organism evidence="10 11">
    <name type="scientific">Bathycoccus prasinos</name>
    <dbReference type="NCBI Taxonomy" id="41875"/>
    <lineage>
        <taxon>Eukaryota</taxon>
        <taxon>Viridiplantae</taxon>
        <taxon>Chlorophyta</taxon>
        <taxon>Mamiellophyceae</taxon>
        <taxon>Mamiellales</taxon>
        <taxon>Bathycoccaceae</taxon>
        <taxon>Bathycoccus</taxon>
    </lineage>
</organism>
<keyword evidence="11" id="KW-1185">Reference proteome</keyword>
<evidence type="ECO:0000256" key="8">
    <source>
        <dbReference type="SAM" id="MobiDB-lite"/>
    </source>
</evidence>
<dbReference type="eggNOG" id="ENOG502T1SC">
    <property type="taxonomic scope" value="Eukaryota"/>
</dbReference>
<dbReference type="GeneID" id="19018155"/>
<evidence type="ECO:0000313" key="11">
    <source>
        <dbReference type="Proteomes" id="UP000198341"/>
    </source>
</evidence>
<evidence type="ECO:0000256" key="3">
    <source>
        <dbReference type="ARBA" id="ARBA00022448"/>
    </source>
</evidence>
<keyword evidence="3" id="KW-0813">Transport</keyword>
<dbReference type="AlphaFoldDB" id="K8E9X9"/>
<feature type="transmembrane region" description="Helical" evidence="9">
    <location>
        <begin position="328"/>
        <end position="351"/>
    </location>
</feature>
<evidence type="ECO:0000313" key="10">
    <source>
        <dbReference type="EMBL" id="CCO14612.1"/>
    </source>
</evidence>
<dbReference type="EMBL" id="FO082278">
    <property type="protein sequence ID" value="CCO14612.1"/>
    <property type="molecule type" value="Genomic_DNA"/>
</dbReference>
<reference evidence="10 11" key="1">
    <citation type="submission" date="2011-10" db="EMBL/GenBank/DDBJ databases">
        <authorList>
            <person name="Genoscope - CEA"/>
        </authorList>
    </citation>
    <scope>NUCLEOTIDE SEQUENCE [LARGE SCALE GENOMIC DNA]</scope>
    <source>
        <strain evidence="10 11">RCC 1105</strain>
    </source>
</reference>
<proteinExistence type="inferred from homology"/>
<dbReference type="GO" id="GO:0005886">
    <property type="term" value="C:plasma membrane"/>
    <property type="evidence" value="ECO:0007669"/>
    <property type="project" value="UniProtKB-SubCell"/>
</dbReference>
<evidence type="ECO:0000256" key="2">
    <source>
        <dbReference type="ARBA" id="ARBA00009773"/>
    </source>
</evidence>
<feature type="transmembrane region" description="Helical" evidence="9">
    <location>
        <begin position="232"/>
        <end position="253"/>
    </location>
</feature>
<comment type="subcellular location">
    <subcellularLocation>
        <location evidence="1">Cell membrane</location>
        <topology evidence="1">Multi-pass membrane protein</topology>
    </subcellularLocation>
</comment>
<keyword evidence="4" id="KW-1003">Cell membrane</keyword>
<keyword evidence="7 9" id="KW-0472">Membrane</keyword>
<feature type="transmembrane region" description="Helical" evidence="9">
    <location>
        <begin position="75"/>
        <end position="93"/>
    </location>
</feature>
<dbReference type="RefSeq" id="XP_007515733.1">
    <property type="nucleotide sequence ID" value="XM_007515671.1"/>
</dbReference>
<dbReference type="InterPro" id="IPR002549">
    <property type="entry name" value="AI-2E-like"/>
</dbReference>
<feature type="transmembrane region" description="Helical" evidence="9">
    <location>
        <begin position="259"/>
        <end position="288"/>
    </location>
</feature>
<feature type="region of interest" description="Disordered" evidence="8">
    <location>
        <begin position="1"/>
        <end position="20"/>
    </location>
</feature>
<dbReference type="PANTHER" id="PTHR21716:SF53">
    <property type="entry name" value="PERMEASE PERM-RELATED"/>
    <property type="match status" value="1"/>
</dbReference>
<evidence type="ECO:0000256" key="9">
    <source>
        <dbReference type="SAM" id="Phobius"/>
    </source>
</evidence>
<dbReference type="KEGG" id="bpg:Bathy01g04200"/>
<feature type="compositionally biased region" description="Basic and acidic residues" evidence="8">
    <location>
        <begin position="1"/>
        <end position="11"/>
    </location>
</feature>
<name>K8E9X9_9CHLO</name>
<dbReference type="OrthoDB" id="567902at2759"/>